<protein>
    <submittedName>
        <fullName evidence="1">Uncharacterized protein</fullName>
    </submittedName>
</protein>
<reference evidence="1 2" key="1">
    <citation type="submission" date="2016-05" db="EMBL/GenBank/DDBJ databases">
        <authorList>
            <person name="Ramsay J.P."/>
        </authorList>
    </citation>
    <scope>NUCLEOTIDE SEQUENCE [LARGE SCALE GENOMIC DNA]</scope>
    <source>
        <strain evidence="1 2">NZP2042</strain>
    </source>
</reference>
<dbReference type="AlphaFoldDB" id="A0A6M7U400"/>
<dbReference type="EMBL" id="LYTK01000001">
    <property type="protein sequence ID" value="OBQ72384.1"/>
    <property type="molecule type" value="Genomic_DNA"/>
</dbReference>
<accession>A0A6M7U400</accession>
<name>A0A6M7U400_RHILI</name>
<evidence type="ECO:0000313" key="1">
    <source>
        <dbReference type="EMBL" id="OBQ72384.1"/>
    </source>
</evidence>
<dbReference type="RefSeq" id="WP_065005032.1">
    <property type="nucleotide sequence ID" value="NZ_CP033334.1"/>
</dbReference>
<gene>
    <name evidence="1" type="ORF">A8145_06120</name>
</gene>
<comment type="caution">
    <text evidence="1">The sequence shown here is derived from an EMBL/GenBank/DDBJ whole genome shotgun (WGS) entry which is preliminary data.</text>
</comment>
<dbReference type="Proteomes" id="UP000093737">
    <property type="component" value="Unassembled WGS sequence"/>
</dbReference>
<organism evidence="1 2">
    <name type="scientific">Rhizobium loti</name>
    <name type="common">Mesorhizobium loti</name>
    <dbReference type="NCBI Taxonomy" id="381"/>
    <lineage>
        <taxon>Bacteria</taxon>
        <taxon>Pseudomonadati</taxon>
        <taxon>Pseudomonadota</taxon>
        <taxon>Alphaproteobacteria</taxon>
        <taxon>Hyphomicrobiales</taxon>
        <taxon>Phyllobacteriaceae</taxon>
        <taxon>Mesorhizobium</taxon>
    </lineage>
</organism>
<proteinExistence type="predicted"/>
<sequence length="67" mass="7407">MAPRTIGQDELDGFQIDDDGRLYWRGKGVLLDHRVTLRGFELVLATIASIGALLAGIHPFGVTLGWW</sequence>
<evidence type="ECO:0000313" key="2">
    <source>
        <dbReference type="Proteomes" id="UP000093737"/>
    </source>
</evidence>